<proteinExistence type="inferred from homology"/>
<dbReference type="Gene3D" id="3.90.1150.10">
    <property type="entry name" value="Aspartate Aminotransferase, domain 1"/>
    <property type="match status" value="1"/>
</dbReference>
<evidence type="ECO:0000256" key="1">
    <source>
        <dbReference type="RuleBase" id="RU004508"/>
    </source>
</evidence>
<protein>
    <submittedName>
        <fullName evidence="2">Uncharacterized protein</fullName>
    </submittedName>
</protein>
<comment type="similarity">
    <text evidence="1">Belongs to the DegT/DnrJ/EryC1 family.</text>
</comment>
<dbReference type="Proteomes" id="UP000196342">
    <property type="component" value="Unassembled WGS sequence"/>
</dbReference>
<dbReference type="InterPro" id="IPR000653">
    <property type="entry name" value="DegT/StrS_aminotransferase"/>
</dbReference>
<accession>A0A202B532</accession>
<sequence>MFGQARAGAAWPDFGKPHVLRCDTGRSALKLALQCWAGRAGRDFTVWLPHYVCHSVAQAVRQAGHALAYYGHRPSEQIFSPPPTPQAGDLVLLVHYFGLRNRAALDWLSAHATRDFAVLEDCVQSPYTAGVGRLADFAISSLRKWWPTPDGATLASVYALDGLDLAASDEAFISQRMAAKQLRARGIGEERYLQWIDESESRLDDVVPRQASWLAASLLGEADIDVAMAARRENWFALAQGLAGLRGVAPLFRELAVDEIPLAYPVVVSATNRQKLRAALRDRRVFCPVHWDLESDAPEADTLLSARILSIPLDQRYAPADMRKVASMIGEFIAEELN</sequence>
<dbReference type="Pfam" id="PF01041">
    <property type="entry name" value="DegT_DnrJ_EryC1"/>
    <property type="match status" value="1"/>
</dbReference>
<name>A0A202B532_CHRVL</name>
<dbReference type="Gene3D" id="3.40.640.10">
    <property type="entry name" value="Type I PLP-dependent aspartate aminotransferase-like (Major domain)"/>
    <property type="match status" value="1"/>
</dbReference>
<dbReference type="EMBL" id="NHOO01000017">
    <property type="protein sequence ID" value="OVE46535.1"/>
    <property type="molecule type" value="Genomic_DNA"/>
</dbReference>
<dbReference type="InterPro" id="IPR015424">
    <property type="entry name" value="PyrdxlP-dep_Trfase"/>
</dbReference>
<keyword evidence="1" id="KW-0663">Pyridoxal phosphate</keyword>
<dbReference type="InterPro" id="IPR015421">
    <property type="entry name" value="PyrdxlP-dep_Trfase_major"/>
</dbReference>
<keyword evidence="3" id="KW-1185">Reference proteome</keyword>
<dbReference type="InterPro" id="IPR015422">
    <property type="entry name" value="PyrdxlP-dep_Trfase_small"/>
</dbReference>
<evidence type="ECO:0000313" key="3">
    <source>
        <dbReference type="Proteomes" id="UP000196342"/>
    </source>
</evidence>
<dbReference type="AlphaFoldDB" id="A0A202B532"/>
<organism evidence="2 3">
    <name type="scientific">Chromobacterium violaceum</name>
    <dbReference type="NCBI Taxonomy" id="536"/>
    <lineage>
        <taxon>Bacteria</taxon>
        <taxon>Pseudomonadati</taxon>
        <taxon>Pseudomonadota</taxon>
        <taxon>Betaproteobacteria</taxon>
        <taxon>Neisseriales</taxon>
        <taxon>Chromobacteriaceae</taxon>
        <taxon>Chromobacterium</taxon>
    </lineage>
</organism>
<reference evidence="2 3" key="1">
    <citation type="submission" date="2017-05" db="EMBL/GenBank/DDBJ databases">
        <title>Chromobacterium violaceum GHPS1 isolated from Hydrocarbon polluted soil in French Guiana display an awesome secondary metabolite arsenal and a battery of drug and heavy-metal-resistance and detoxification of xenobiotics proteins.</title>
        <authorList>
            <person name="Belbahri L."/>
        </authorList>
    </citation>
    <scope>NUCLEOTIDE SEQUENCE [LARGE SCALE GENOMIC DNA]</scope>
    <source>
        <strain evidence="2 3">GHPS1</strain>
    </source>
</reference>
<evidence type="ECO:0000313" key="2">
    <source>
        <dbReference type="EMBL" id="OVE46535.1"/>
    </source>
</evidence>
<dbReference type="SUPFAM" id="SSF53383">
    <property type="entry name" value="PLP-dependent transferases"/>
    <property type="match status" value="1"/>
</dbReference>
<comment type="caution">
    <text evidence="2">The sequence shown here is derived from an EMBL/GenBank/DDBJ whole genome shotgun (WGS) entry which is preliminary data.</text>
</comment>
<gene>
    <name evidence="2" type="ORF">CBW21_17985</name>
</gene>